<feature type="domain" description="NR LBD" evidence="5">
    <location>
        <begin position="240"/>
        <end position="459"/>
    </location>
</feature>
<evidence type="ECO:0000256" key="2">
    <source>
        <dbReference type="ARBA" id="ARBA00023163"/>
    </source>
</evidence>
<keyword evidence="2" id="KW-0804">Transcription</keyword>
<dbReference type="SMART" id="SM00430">
    <property type="entry name" value="HOLI"/>
    <property type="match status" value="1"/>
</dbReference>
<dbReference type="Pfam" id="PF00104">
    <property type="entry name" value="Hormone_recep"/>
    <property type="match status" value="1"/>
</dbReference>
<dbReference type="PRINTS" id="PR00398">
    <property type="entry name" value="STRDHORMONER"/>
</dbReference>
<protein>
    <recommendedName>
        <fullName evidence="5">NR LBD domain-containing protein</fullName>
    </recommendedName>
</protein>
<evidence type="ECO:0000256" key="1">
    <source>
        <dbReference type="ARBA" id="ARBA00023015"/>
    </source>
</evidence>
<accession>A0A2A4JPH3</accession>
<evidence type="ECO:0000256" key="4">
    <source>
        <dbReference type="SAM" id="MobiDB-lite"/>
    </source>
</evidence>
<feature type="compositionally biased region" description="Basic and acidic residues" evidence="4">
    <location>
        <begin position="163"/>
        <end position="179"/>
    </location>
</feature>
<dbReference type="InterPro" id="IPR000536">
    <property type="entry name" value="Nucl_hrmn_rcpt_lig-bd"/>
</dbReference>
<evidence type="ECO:0000256" key="3">
    <source>
        <dbReference type="ARBA" id="ARBA00023170"/>
    </source>
</evidence>
<dbReference type="PANTHER" id="PTHR24083">
    <property type="entry name" value="NUCLEAR HORMONE RECEPTOR"/>
    <property type="match status" value="1"/>
</dbReference>
<keyword evidence="3" id="KW-0675">Receptor</keyword>
<dbReference type="EMBL" id="NWSH01000884">
    <property type="protein sequence ID" value="PCG73719.1"/>
    <property type="molecule type" value="Genomic_DNA"/>
</dbReference>
<dbReference type="PROSITE" id="PS51843">
    <property type="entry name" value="NR_LBD"/>
    <property type="match status" value="1"/>
</dbReference>
<dbReference type="InterPro" id="IPR035500">
    <property type="entry name" value="NHR-like_dom_sf"/>
</dbReference>
<name>A0A2A4JPH3_HELVI</name>
<sequence length="461" mass="51986">MSGMSVFSKCLRVNMKKDAVQHERAPRPSVAAQHHIALQKLGYNFSRQPFVPSPAPLSMSSFPPLHAYNGLVSTLPEANAHNSFLERSSFHDFPASRLPETIAADTSQLNPLLSTHVGTLSPLNPFKIPLFSASLHYPVPHPAYIPTNILFPPVLTSGSAHPIEKKPESQHMEKIKEDEVSSSEEACKVDCQAETADKEDSRKPVSPSNFEPPAHIVSKVSDKRGQTLDYKPYTFVDYLNDRHRTAYVVDSNKGCLDGITEITSKFKKYCYDTWKLDEEMCGPAAKILVSSIKWLHGVGSFVHLKPSEQTSLLTSKWKELFILTAAEYLFYFEEDNDVTSVVSKRPYIKEELKKLTYLLERLSQSRLDRSEYDWIKSTLLFRTESAEESTGHTEMLQDQFLSFLQKHCAAKDSARFGRLMLLLPSICCAANRKTLEHLLFPSSSLDDISSVLSRILMYTSM</sequence>
<evidence type="ECO:0000313" key="6">
    <source>
        <dbReference type="EMBL" id="PCG73719.1"/>
    </source>
</evidence>
<dbReference type="Gene3D" id="1.10.565.10">
    <property type="entry name" value="Retinoid X Receptor"/>
    <property type="match status" value="1"/>
</dbReference>
<keyword evidence="1" id="KW-0805">Transcription regulation</keyword>
<dbReference type="InterPro" id="IPR001723">
    <property type="entry name" value="Nuclear_hrmn_rcpt"/>
</dbReference>
<comment type="caution">
    <text evidence="6">The sequence shown here is derived from an EMBL/GenBank/DDBJ whole genome shotgun (WGS) entry which is preliminary data.</text>
</comment>
<dbReference type="AlphaFoldDB" id="A0A2A4JPH3"/>
<dbReference type="STRING" id="7102.A0A2A4JPH3"/>
<dbReference type="InterPro" id="IPR050274">
    <property type="entry name" value="Nuclear_hormone_rcpt_NR2"/>
</dbReference>
<feature type="region of interest" description="Disordered" evidence="4">
    <location>
        <begin position="163"/>
        <end position="214"/>
    </location>
</feature>
<reference evidence="6" key="1">
    <citation type="submission" date="2017-09" db="EMBL/GenBank/DDBJ databases">
        <title>Contemporary evolution of a Lepidopteran species, Heliothis virescens, in response to modern agricultural practices.</title>
        <authorList>
            <person name="Fritz M.L."/>
            <person name="Deyonke A.M."/>
            <person name="Papanicolaou A."/>
            <person name="Micinski S."/>
            <person name="Westbrook J."/>
            <person name="Gould F."/>
        </authorList>
    </citation>
    <scope>NUCLEOTIDE SEQUENCE [LARGE SCALE GENOMIC DNA]</scope>
    <source>
        <strain evidence="6">HvINT-</strain>
        <tissue evidence="6">Whole body</tissue>
    </source>
</reference>
<proteinExistence type="predicted"/>
<dbReference type="SUPFAM" id="SSF48508">
    <property type="entry name" value="Nuclear receptor ligand-binding domain"/>
    <property type="match status" value="1"/>
</dbReference>
<gene>
    <name evidence="6" type="ORF">B5V51_14520</name>
</gene>
<evidence type="ECO:0000259" key="5">
    <source>
        <dbReference type="PROSITE" id="PS51843"/>
    </source>
</evidence>
<organism evidence="6">
    <name type="scientific">Heliothis virescens</name>
    <name type="common">Tobacco budworm moth</name>
    <dbReference type="NCBI Taxonomy" id="7102"/>
    <lineage>
        <taxon>Eukaryota</taxon>
        <taxon>Metazoa</taxon>
        <taxon>Ecdysozoa</taxon>
        <taxon>Arthropoda</taxon>
        <taxon>Hexapoda</taxon>
        <taxon>Insecta</taxon>
        <taxon>Pterygota</taxon>
        <taxon>Neoptera</taxon>
        <taxon>Endopterygota</taxon>
        <taxon>Lepidoptera</taxon>
        <taxon>Glossata</taxon>
        <taxon>Ditrysia</taxon>
        <taxon>Noctuoidea</taxon>
        <taxon>Noctuidae</taxon>
        <taxon>Heliothinae</taxon>
        <taxon>Heliothis</taxon>
    </lineage>
</organism>